<accession>A0A942T3A7</accession>
<reference evidence="1" key="1">
    <citation type="submission" date="2021-05" db="EMBL/GenBank/DDBJ databases">
        <title>Novel Bacillus species.</title>
        <authorList>
            <person name="Liu G."/>
        </authorList>
    </citation>
    <scope>NUCLEOTIDE SEQUENCE</scope>
    <source>
        <strain evidence="1 3">FJAT-50051</strain>
    </source>
</reference>
<keyword evidence="3" id="KW-1185">Reference proteome</keyword>
<name>A0A942T3A7_9BACI</name>
<dbReference type="EMBL" id="JAGYPE020000013">
    <property type="protein sequence ID" value="MCH6265812.1"/>
    <property type="molecule type" value="Genomic_DNA"/>
</dbReference>
<dbReference type="Proteomes" id="UP000677265">
    <property type="component" value="Unassembled WGS sequence"/>
</dbReference>
<dbReference type="EMBL" id="JAGYPE010000005">
    <property type="protein sequence ID" value="MBS4184655.1"/>
    <property type="molecule type" value="Genomic_DNA"/>
</dbReference>
<comment type="caution">
    <text evidence="1">The sequence shown here is derived from an EMBL/GenBank/DDBJ whole genome shotgun (WGS) entry which is preliminary data.</text>
</comment>
<organism evidence="1">
    <name type="scientific">Neobacillus citreus</name>
    <dbReference type="NCBI Taxonomy" id="2833578"/>
    <lineage>
        <taxon>Bacteria</taxon>
        <taxon>Bacillati</taxon>
        <taxon>Bacillota</taxon>
        <taxon>Bacilli</taxon>
        <taxon>Bacillales</taxon>
        <taxon>Bacillaceae</taxon>
        <taxon>Neobacillus</taxon>
    </lineage>
</organism>
<dbReference type="Pfam" id="PF14165">
    <property type="entry name" value="YtzH"/>
    <property type="match status" value="1"/>
</dbReference>
<protein>
    <submittedName>
        <fullName evidence="1">YtzH-like family protein</fullName>
    </submittedName>
</protein>
<gene>
    <name evidence="2" type="ORF">KHB02_009715</name>
    <name evidence="1" type="ORF">KHB02_25090</name>
</gene>
<evidence type="ECO:0000313" key="1">
    <source>
        <dbReference type="EMBL" id="MBS4184655.1"/>
    </source>
</evidence>
<dbReference type="AlphaFoldDB" id="A0A942T3A7"/>
<proteinExistence type="predicted"/>
<dbReference type="InterPro" id="IPR025547">
    <property type="entry name" value="YtzH"/>
</dbReference>
<evidence type="ECO:0000313" key="2">
    <source>
        <dbReference type="EMBL" id="MCH6265812.1"/>
    </source>
</evidence>
<evidence type="ECO:0000313" key="3">
    <source>
        <dbReference type="Proteomes" id="UP000677265"/>
    </source>
</evidence>
<sequence>MPLSHHDQVTLLKDILSNHQTDCCGSVAECEQLERLIKSLMVNNQVDQNVKSILQEVYHYSQAGAQTADLDGHITAHQENLSQWVDDIGQFS</sequence>
<dbReference type="RefSeq" id="WP_213144573.1">
    <property type="nucleotide sequence ID" value="NZ_JAGYPE020000013.1"/>
</dbReference>